<protein>
    <submittedName>
        <fullName evidence="9">Transmembrane protein 179</fullName>
    </submittedName>
</protein>
<name>A0AAJ7PA84_9ACAR</name>
<evidence type="ECO:0000256" key="7">
    <source>
        <dbReference type="SAM" id="Phobius"/>
    </source>
</evidence>
<dbReference type="PANTHER" id="PTHR31872:SF4">
    <property type="entry name" value="TRANSMEMBRANE PROTEIN 179"/>
    <property type="match status" value="1"/>
</dbReference>
<dbReference type="InterPro" id="IPR059010">
    <property type="entry name" value="TMEM179-179B"/>
</dbReference>
<dbReference type="GeneID" id="100907000"/>
<accession>A0AAJ7PA84</accession>
<feature type="compositionally biased region" description="Basic and acidic residues" evidence="6">
    <location>
        <begin position="230"/>
        <end position="242"/>
    </location>
</feature>
<evidence type="ECO:0000256" key="5">
    <source>
        <dbReference type="ARBA" id="ARBA00093776"/>
    </source>
</evidence>
<dbReference type="AlphaFoldDB" id="A0AAJ7PA84"/>
<evidence type="ECO:0000256" key="3">
    <source>
        <dbReference type="ARBA" id="ARBA00022989"/>
    </source>
</evidence>
<keyword evidence="2 7" id="KW-0812">Transmembrane</keyword>
<keyword evidence="4 7" id="KW-0472">Membrane</keyword>
<feature type="transmembrane region" description="Helical" evidence="7">
    <location>
        <begin position="96"/>
        <end position="117"/>
    </location>
</feature>
<dbReference type="PANTHER" id="PTHR31872">
    <property type="entry name" value="TRANSMEMBRANE PROTEIN 179"/>
    <property type="match status" value="1"/>
</dbReference>
<comment type="similarity">
    <text evidence="5">Belongs to the TMEM179 family.</text>
</comment>
<comment type="subcellular location">
    <subcellularLocation>
        <location evidence="1">Membrane</location>
        <topology evidence="1">Multi-pass membrane protein</topology>
    </subcellularLocation>
</comment>
<sequence>MSLGNIPLLAQATVCSLTLLLSMAALIPMSWHVSNFKGHCLLYTNGTFDNNDGHFIPDWGSSFYCYYSIIINVAIVLMSMLHLVKYGVMHYQSRDSNFLGAFFDCVVSVALTSLLFISSVFVSDGFRTWCAAIEQRFPGCEEASVTEIDPGDGIDTVGFYVMMGAIQFAQWTCWVCWILQSVLSIRKLCIYHERENIIVSMARERQNLHASQKDYSLLLQSNTQEAPDDDNNRRSDVDPILS</sequence>
<dbReference type="RefSeq" id="XP_018495896.1">
    <property type="nucleotide sequence ID" value="XM_018640380.1"/>
</dbReference>
<dbReference type="Proteomes" id="UP000694867">
    <property type="component" value="Unplaced"/>
</dbReference>
<organism evidence="8 9">
    <name type="scientific">Galendromus occidentalis</name>
    <name type="common">western predatory mite</name>
    <dbReference type="NCBI Taxonomy" id="34638"/>
    <lineage>
        <taxon>Eukaryota</taxon>
        <taxon>Metazoa</taxon>
        <taxon>Ecdysozoa</taxon>
        <taxon>Arthropoda</taxon>
        <taxon>Chelicerata</taxon>
        <taxon>Arachnida</taxon>
        <taxon>Acari</taxon>
        <taxon>Parasitiformes</taxon>
        <taxon>Mesostigmata</taxon>
        <taxon>Gamasina</taxon>
        <taxon>Phytoseioidea</taxon>
        <taxon>Phytoseiidae</taxon>
        <taxon>Typhlodrominae</taxon>
        <taxon>Galendromus</taxon>
    </lineage>
</organism>
<feature type="transmembrane region" description="Helical" evidence="7">
    <location>
        <begin position="66"/>
        <end position="84"/>
    </location>
</feature>
<evidence type="ECO:0000256" key="4">
    <source>
        <dbReference type="ARBA" id="ARBA00023136"/>
    </source>
</evidence>
<evidence type="ECO:0000256" key="1">
    <source>
        <dbReference type="ARBA" id="ARBA00004141"/>
    </source>
</evidence>
<evidence type="ECO:0000313" key="9">
    <source>
        <dbReference type="RefSeq" id="XP_018495896.1"/>
    </source>
</evidence>
<keyword evidence="3 7" id="KW-1133">Transmembrane helix</keyword>
<feature type="transmembrane region" description="Helical" evidence="7">
    <location>
        <begin position="157"/>
        <end position="179"/>
    </location>
</feature>
<proteinExistence type="inferred from homology"/>
<evidence type="ECO:0000256" key="2">
    <source>
        <dbReference type="ARBA" id="ARBA00022692"/>
    </source>
</evidence>
<evidence type="ECO:0000313" key="8">
    <source>
        <dbReference type="Proteomes" id="UP000694867"/>
    </source>
</evidence>
<gene>
    <name evidence="9" type="primary">LOC100907000</name>
</gene>
<evidence type="ECO:0000256" key="6">
    <source>
        <dbReference type="SAM" id="MobiDB-lite"/>
    </source>
</evidence>
<keyword evidence="8" id="KW-1185">Reference proteome</keyword>
<reference evidence="9" key="1">
    <citation type="submission" date="2025-08" db="UniProtKB">
        <authorList>
            <consortium name="RefSeq"/>
        </authorList>
    </citation>
    <scope>IDENTIFICATION</scope>
</reference>
<dbReference type="InterPro" id="IPR029673">
    <property type="entry name" value="TMEM179"/>
</dbReference>
<dbReference type="Pfam" id="PF26158">
    <property type="entry name" value="Claudin_TMEM179-179B"/>
    <property type="match status" value="1"/>
</dbReference>
<feature type="region of interest" description="Disordered" evidence="6">
    <location>
        <begin position="222"/>
        <end position="242"/>
    </location>
</feature>
<dbReference type="KEGG" id="goe:100907000"/>